<dbReference type="RefSeq" id="XP_001022629.3">
    <property type="nucleotide sequence ID" value="XM_001022629.3"/>
</dbReference>
<dbReference type="InterPro" id="IPR027417">
    <property type="entry name" value="P-loop_NTPase"/>
</dbReference>
<dbReference type="GO" id="GO:0008017">
    <property type="term" value="F:microtubule binding"/>
    <property type="evidence" value="ECO:0007669"/>
    <property type="project" value="InterPro"/>
</dbReference>
<dbReference type="SMART" id="SM00129">
    <property type="entry name" value="KISc"/>
    <property type="match status" value="1"/>
</dbReference>
<dbReference type="PANTHER" id="PTHR47968">
    <property type="entry name" value="CENTROMERE PROTEIN E"/>
    <property type="match status" value="1"/>
</dbReference>
<dbReference type="PRINTS" id="PR00380">
    <property type="entry name" value="KINESINHEAVY"/>
</dbReference>
<dbReference type="InParanoid" id="Q241C4"/>
<evidence type="ECO:0000256" key="6">
    <source>
        <dbReference type="PROSITE-ProRule" id="PRU00283"/>
    </source>
</evidence>
<feature type="region of interest" description="Disordered" evidence="8">
    <location>
        <begin position="999"/>
        <end position="1036"/>
    </location>
</feature>
<feature type="coiled-coil region" evidence="7">
    <location>
        <begin position="568"/>
        <end position="631"/>
    </location>
</feature>
<evidence type="ECO:0000313" key="11">
    <source>
        <dbReference type="Proteomes" id="UP000009168"/>
    </source>
</evidence>
<dbReference type="InterPro" id="IPR036961">
    <property type="entry name" value="Kinesin_motor_dom_sf"/>
</dbReference>
<feature type="domain" description="Kinesin motor" evidence="9">
    <location>
        <begin position="65"/>
        <end position="418"/>
    </location>
</feature>
<accession>Q241C4</accession>
<keyword evidence="3 6" id="KW-0067">ATP-binding</keyword>
<dbReference type="PROSITE" id="PS00411">
    <property type="entry name" value="KINESIN_MOTOR_1"/>
    <property type="match status" value="1"/>
</dbReference>
<dbReference type="Pfam" id="PF00225">
    <property type="entry name" value="Kinesin"/>
    <property type="match status" value="1"/>
</dbReference>
<keyword evidence="1" id="KW-0493">Microtubule</keyword>
<keyword evidence="2 6" id="KW-0547">Nucleotide-binding</keyword>
<dbReference type="GO" id="GO:0005874">
    <property type="term" value="C:microtubule"/>
    <property type="evidence" value="ECO:0007669"/>
    <property type="project" value="UniProtKB-KW"/>
</dbReference>
<dbReference type="GeneID" id="7841301"/>
<keyword evidence="4 7" id="KW-0175">Coiled coil</keyword>
<dbReference type="GO" id="GO:0005524">
    <property type="term" value="F:ATP binding"/>
    <property type="evidence" value="ECO:0007669"/>
    <property type="project" value="UniProtKB-UniRule"/>
</dbReference>
<dbReference type="Proteomes" id="UP000009168">
    <property type="component" value="Unassembled WGS sequence"/>
</dbReference>
<dbReference type="FunCoup" id="Q241C4">
    <property type="interactions" value="4"/>
</dbReference>
<dbReference type="Gene3D" id="3.40.850.10">
    <property type="entry name" value="Kinesin motor domain"/>
    <property type="match status" value="1"/>
</dbReference>
<name>Q241C4_TETTS</name>
<evidence type="ECO:0000256" key="4">
    <source>
        <dbReference type="ARBA" id="ARBA00023054"/>
    </source>
</evidence>
<dbReference type="OrthoDB" id="3176171at2759"/>
<comment type="similarity">
    <text evidence="6">Belongs to the TRAFAC class myosin-kinesin ATPase superfamily. Kinesin family.</text>
</comment>
<gene>
    <name evidence="10" type="ORF">TTHERM_01245620</name>
</gene>
<reference evidence="11" key="1">
    <citation type="journal article" date="2006" name="PLoS Biol.">
        <title>Macronuclear genome sequence of the ciliate Tetrahymena thermophila, a model eukaryote.</title>
        <authorList>
            <person name="Eisen J.A."/>
            <person name="Coyne R.S."/>
            <person name="Wu M."/>
            <person name="Wu D."/>
            <person name="Thiagarajan M."/>
            <person name="Wortman J.R."/>
            <person name="Badger J.H."/>
            <person name="Ren Q."/>
            <person name="Amedeo P."/>
            <person name="Jones K.M."/>
            <person name="Tallon L.J."/>
            <person name="Delcher A.L."/>
            <person name="Salzberg S.L."/>
            <person name="Silva J.C."/>
            <person name="Haas B.J."/>
            <person name="Majoros W.H."/>
            <person name="Farzad M."/>
            <person name="Carlton J.M."/>
            <person name="Smith R.K. Jr."/>
            <person name="Garg J."/>
            <person name="Pearlman R.E."/>
            <person name="Karrer K.M."/>
            <person name="Sun L."/>
            <person name="Manning G."/>
            <person name="Elde N.C."/>
            <person name="Turkewitz A.P."/>
            <person name="Asai D.J."/>
            <person name="Wilkes D.E."/>
            <person name="Wang Y."/>
            <person name="Cai H."/>
            <person name="Collins K."/>
            <person name="Stewart B.A."/>
            <person name="Lee S.R."/>
            <person name="Wilamowska K."/>
            <person name="Weinberg Z."/>
            <person name="Ruzzo W.L."/>
            <person name="Wloga D."/>
            <person name="Gaertig J."/>
            <person name="Frankel J."/>
            <person name="Tsao C.-C."/>
            <person name="Gorovsky M.A."/>
            <person name="Keeling P.J."/>
            <person name="Waller R.F."/>
            <person name="Patron N.J."/>
            <person name="Cherry J.M."/>
            <person name="Stover N.A."/>
            <person name="Krieger C.J."/>
            <person name="del Toro C."/>
            <person name="Ryder H.F."/>
            <person name="Williamson S.C."/>
            <person name="Barbeau R.A."/>
            <person name="Hamilton E.P."/>
            <person name="Orias E."/>
        </authorList>
    </citation>
    <scope>NUCLEOTIDE SEQUENCE [LARGE SCALE GENOMIC DNA]</scope>
    <source>
        <strain evidence="11">SB210</strain>
    </source>
</reference>
<dbReference type="GO" id="GO:0007018">
    <property type="term" value="P:microtubule-based movement"/>
    <property type="evidence" value="ECO:0007669"/>
    <property type="project" value="InterPro"/>
</dbReference>
<organism evidence="10 11">
    <name type="scientific">Tetrahymena thermophila (strain SB210)</name>
    <dbReference type="NCBI Taxonomy" id="312017"/>
    <lineage>
        <taxon>Eukaryota</taxon>
        <taxon>Sar</taxon>
        <taxon>Alveolata</taxon>
        <taxon>Ciliophora</taxon>
        <taxon>Intramacronucleata</taxon>
        <taxon>Oligohymenophorea</taxon>
        <taxon>Hymenostomatida</taxon>
        <taxon>Tetrahymenina</taxon>
        <taxon>Tetrahymenidae</taxon>
        <taxon>Tetrahymena</taxon>
    </lineage>
</organism>
<evidence type="ECO:0000256" key="8">
    <source>
        <dbReference type="SAM" id="MobiDB-lite"/>
    </source>
</evidence>
<dbReference type="HOGENOM" id="CLU_295876_0_0_1"/>
<dbReference type="KEGG" id="tet:TTHERM_01245620"/>
<dbReference type="AlphaFoldDB" id="Q241C4"/>
<dbReference type="InterPro" id="IPR019821">
    <property type="entry name" value="Kinesin_motor_CS"/>
</dbReference>
<dbReference type="GO" id="GO:0003777">
    <property type="term" value="F:microtubule motor activity"/>
    <property type="evidence" value="ECO:0007669"/>
    <property type="project" value="InterPro"/>
</dbReference>
<dbReference type="InterPro" id="IPR001752">
    <property type="entry name" value="Kinesin_motor_dom"/>
</dbReference>
<evidence type="ECO:0000256" key="3">
    <source>
        <dbReference type="ARBA" id="ARBA00022840"/>
    </source>
</evidence>
<dbReference type="SUPFAM" id="SSF52540">
    <property type="entry name" value="P-loop containing nucleoside triphosphate hydrolases"/>
    <property type="match status" value="1"/>
</dbReference>
<dbReference type="InterPro" id="IPR027640">
    <property type="entry name" value="Kinesin-like_fam"/>
</dbReference>
<proteinExistence type="inferred from homology"/>
<dbReference type="PANTHER" id="PTHR47968:SF13">
    <property type="entry name" value="KINESIN-LIKE PROTEIN KIF19 ISOFORM X1"/>
    <property type="match status" value="1"/>
</dbReference>
<evidence type="ECO:0000313" key="10">
    <source>
        <dbReference type="EMBL" id="EAS02384.3"/>
    </source>
</evidence>
<evidence type="ECO:0000256" key="1">
    <source>
        <dbReference type="ARBA" id="ARBA00022701"/>
    </source>
</evidence>
<keyword evidence="5 6" id="KW-0505">Motor protein</keyword>
<sequence>MNSQLENKPLVIRIKNGIKSLRLKTEGEVSRKKVNQDQNIDCEQYQRVLKTEPSEKSFECVEKFKLSVCVRVRPKTNQELQDKRNYLTPKLQIWDERTIQINSNQEQQIQMKHKRSLSQANQKSNIEQPTQAFEFDRVYEESATNEGIFQESVSPFLDYLLQGYNSTIFAYGASGSGKTFTMQGDRKSEGITQLICKKLFERIQEVQEHKQFKVKFSYVEIYNEQIRDLIQQGYSSNTKKQTQNLELREDPVKGTILANVTEVQIANCEQIQNLIDFGNKNRTVDATTLNSLSSRSHAVVQIHIQYKDINQGIYESTQFSTLTLVDLAGSEKSGVSSNQLETQKINQSLLVLGYCINQLSKGNKNNHVPYRNSKLTRMLKNSLGGNCKTLMIANISIANSSYEDTMNSLLYASHAKRIKNILIKNEVTSSQHIANYAQLVEGLQRQNNYLKKLVEETNQDQSLKQSSQVLNESVFTKEESQKLKFEIQKHFEQETECYKDISYISDRINLIEQENQQTMNQYQQYDPVISLNNLQSNESSCKQLLKDYNSNVKLVSLKQNKQISIQKLEKLSLNRINLLQKIKEYSGEQRIKLLKVFDQKAKSFQDMIDRHNQYQQKITNQDQEIDCLLKELSIKDSIIQSQNNLISVSNLECSQIKYTSSNLNNYQEYQAIQEESKPLIEFIAKQETKKEAQSILDQDKNIFLPTLIKYKQNNKVQNALAQIVQGKNRRSQSQCDPYNQPQRLSYTFAVQKQLPQVMKKSCNSALSGDTQQIADVILNECSKSKFQKAMSKISVDTTIPTETNDITKSTQNQNTSSNTICKINNFKNNSEIIQPKANKNDTQYLIKYSDIQQSFNSKKYNQLSPKADQGEFTSYRLQSNSKNVIKQPQKQLQNVLQSSKFKNQNPSNSKIKQPYFSKLLVDYSGYMYNDLGQLSCNDISLNNKKPSQNLIGSIDEIQSPTQRVKTDISVRNSSQNKLERFSSNQSIEMSNIQSKKIFSSREKDTNNNRNSSTYKRKHISSSKRQSANLQNRSYQF</sequence>
<evidence type="ECO:0000256" key="2">
    <source>
        <dbReference type="ARBA" id="ARBA00022741"/>
    </source>
</evidence>
<evidence type="ECO:0000259" key="9">
    <source>
        <dbReference type="PROSITE" id="PS50067"/>
    </source>
</evidence>
<feature type="compositionally biased region" description="Polar residues" evidence="8">
    <location>
        <begin position="1022"/>
        <end position="1036"/>
    </location>
</feature>
<dbReference type="EMBL" id="GG662539">
    <property type="protein sequence ID" value="EAS02384.3"/>
    <property type="molecule type" value="Genomic_DNA"/>
</dbReference>
<keyword evidence="11" id="KW-1185">Reference proteome</keyword>
<evidence type="ECO:0000256" key="7">
    <source>
        <dbReference type="SAM" id="Coils"/>
    </source>
</evidence>
<evidence type="ECO:0000256" key="5">
    <source>
        <dbReference type="ARBA" id="ARBA00023175"/>
    </source>
</evidence>
<dbReference type="eggNOG" id="KOG0242">
    <property type="taxonomic scope" value="Eukaryota"/>
</dbReference>
<dbReference type="PROSITE" id="PS50067">
    <property type="entry name" value="KINESIN_MOTOR_2"/>
    <property type="match status" value="1"/>
</dbReference>
<protein>
    <submittedName>
        <fullName evidence="10">Kinesin motor catalytic domain protein</fullName>
    </submittedName>
</protein>
<feature type="binding site" evidence="6">
    <location>
        <begin position="172"/>
        <end position="179"/>
    </location>
    <ligand>
        <name>ATP</name>
        <dbReference type="ChEBI" id="CHEBI:30616"/>
    </ligand>
</feature>